<dbReference type="Proteomes" id="UP000008177">
    <property type="component" value="Unplaced contigs"/>
</dbReference>
<sequence length="49" mass="5433">MEPVLLCFVCNKPRISVLKAVCVAIIYCQSFRGIGLILRAVGFVPRPQL</sequence>
<accession>G2YIL0</accession>
<reference evidence="2" key="1">
    <citation type="journal article" date="2011" name="PLoS Genet.">
        <title>Genomic analysis of the necrotrophic fungal pathogens Sclerotinia sclerotiorum and Botrytis cinerea.</title>
        <authorList>
            <person name="Amselem J."/>
            <person name="Cuomo C.A."/>
            <person name="van Kan J.A."/>
            <person name="Viaud M."/>
            <person name="Benito E.P."/>
            <person name="Couloux A."/>
            <person name="Coutinho P.M."/>
            <person name="de Vries R.P."/>
            <person name="Dyer P.S."/>
            <person name="Fillinger S."/>
            <person name="Fournier E."/>
            <person name="Gout L."/>
            <person name="Hahn M."/>
            <person name="Kohn L."/>
            <person name="Lapalu N."/>
            <person name="Plummer K.M."/>
            <person name="Pradier J.M."/>
            <person name="Quevillon E."/>
            <person name="Sharon A."/>
            <person name="Simon A."/>
            <person name="ten Have A."/>
            <person name="Tudzynski B."/>
            <person name="Tudzynski P."/>
            <person name="Wincker P."/>
            <person name="Andrew M."/>
            <person name="Anthouard V."/>
            <person name="Beever R.E."/>
            <person name="Beffa R."/>
            <person name="Benoit I."/>
            <person name="Bouzid O."/>
            <person name="Brault B."/>
            <person name="Chen Z."/>
            <person name="Choquer M."/>
            <person name="Collemare J."/>
            <person name="Cotton P."/>
            <person name="Danchin E.G."/>
            <person name="Da Silva C."/>
            <person name="Gautier A."/>
            <person name="Giraud C."/>
            <person name="Giraud T."/>
            <person name="Gonzalez C."/>
            <person name="Grossetete S."/>
            <person name="Guldener U."/>
            <person name="Henrissat B."/>
            <person name="Howlett B.J."/>
            <person name="Kodira C."/>
            <person name="Kretschmer M."/>
            <person name="Lappartient A."/>
            <person name="Leroch M."/>
            <person name="Levis C."/>
            <person name="Mauceli E."/>
            <person name="Neuveglise C."/>
            <person name="Oeser B."/>
            <person name="Pearson M."/>
            <person name="Poulain J."/>
            <person name="Poussereau N."/>
            <person name="Quesneville H."/>
            <person name="Rascle C."/>
            <person name="Schumacher J."/>
            <person name="Segurens B."/>
            <person name="Sexton A."/>
            <person name="Silva E."/>
            <person name="Sirven C."/>
            <person name="Soanes D.M."/>
            <person name="Talbot N.J."/>
            <person name="Templeton M."/>
            <person name="Yandava C."/>
            <person name="Yarden O."/>
            <person name="Zeng Q."/>
            <person name="Rollins J.A."/>
            <person name="Lebrun M.H."/>
            <person name="Dickman M."/>
        </authorList>
    </citation>
    <scope>NUCLEOTIDE SEQUENCE [LARGE SCALE GENOMIC DNA]</scope>
    <source>
        <strain evidence="2">T4</strain>
    </source>
</reference>
<dbReference type="InParanoid" id="G2YIL0"/>
<evidence type="ECO:0000313" key="2">
    <source>
        <dbReference type="Proteomes" id="UP000008177"/>
    </source>
</evidence>
<dbReference type="AlphaFoldDB" id="G2YIL0"/>
<dbReference type="EMBL" id="FQ790337">
    <property type="protein sequence ID" value="CCD51547.1"/>
    <property type="molecule type" value="Genomic_DNA"/>
</dbReference>
<dbReference type="HOGENOM" id="CLU_3142893_0_0_1"/>
<organism evidence="1 2">
    <name type="scientific">Botryotinia fuckeliana (strain T4)</name>
    <name type="common">Noble rot fungus</name>
    <name type="synonym">Botrytis cinerea</name>
    <dbReference type="NCBI Taxonomy" id="999810"/>
    <lineage>
        <taxon>Eukaryota</taxon>
        <taxon>Fungi</taxon>
        <taxon>Dikarya</taxon>
        <taxon>Ascomycota</taxon>
        <taxon>Pezizomycotina</taxon>
        <taxon>Leotiomycetes</taxon>
        <taxon>Helotiales</taxon>
        <taxon>Sclerotiniaceae</taxon>
        <taxon>Botrytis</taxon>
    </lineage>
</organism>
<protein>
    <submittedName>
        <fullName evidence="1">Uncharacterized protein</fullName>
    </submittedName>
</protein>
<proteinExistence type="predicted"/>
<gene>
    <name evidence="1" type="ORF">BofuT4_P018530.1</name>
</gene>
<name>G2YIL0_BOTF4</name>
<evidence type="ECO:0000313" key="1">
    <source>
        <dbReference type="EMBL" id="CCD51547.1"/>
    </source>
</evidence>